<dbReference type="InterPro" id="IPR045880">
    <property type="entry name" value="ZCF37"/>
</dbReference>
<dbReference type="RefSeq" id="XP_056842536.1">
    <property type="nucleotide sequence ID" value="XM_056986556.1"/>
</dbReference>
<dbReference type="KEGG" id="rsz:108857202"/>
<reference evidence="1" key="1">
    <citation type="journal article" date="2019" name="Database">
        <title>The radish genome database (RadishGD): an integrated information resource for radish genomics.</title>
        <authorList>
            <person name="Yu H.J."/>
            <person name="Baek S."/>
            <person name="Lee Y.J."/>
            <person name="Cho A."/>
            <person name="Mun J.H."/>
        </authorList>
    </citation>
    <scope>NUCLEOTIDE SEQUENCE [LARGE SCALE GENOMIC DNA]</scope>
    <source>
        <strain evidence="1">cv. WK10039</strain>
    </source>
</reference>
<reference evidence="2" key="2">
    <citation type="submission" date="2025-08" db="UniProtKB">
        <authorList>
            <consortium name="RefSeq"/>
        </authorList>
    </citation>
    <scope>IDENTIFICATION</scope>
    <source>
        <tissue evidence="2">Leaf</tissue>
    </source>
</reference>
<protein>
    <submittedName>
        <fullName evidence="2">Uncharacterized protein LOC108857202</fullName>
    </submittedName>
</protein>
<organism evidence="1 2">
    <name type="scientific">Raphanus sativus</name>
    <name type="common">Radish</name>
    <name type="synonym">Raphanus raphanistrum var. sativus</name>
    <dbReference type="NCBI Taxonomy" id="3726"/>
    <lineage>
        <taxon>Eukaryota</taxon>
        <taxon>Viridiplantae</taxon>
        <taxon>Streptophyta</taxon>
        <taxon>Embryophyta</taxon>
        <taxon>Tracheophyta</taxon>
        <taxon>Spermatophyta</taxon>
        <taxon>Magnoliopsida</taxon>
        <taxon>eudicotyledons</taxon>
        <taxon>Gunneridae</taxon>
        <taxon>Pentapetalae</taxon>
        <taxon>rosids</taxon>
        <taxon>malvids</taxon>
        <taxon>Brassicales</taxon>
        <taxon>Brassicaceae</taxon>
        <taxon>Brassiceae</taxon>
        <taxon>Raphanus</taxon>
    </lineage>
</organism>
<evidence type="ECO:0000313" key="2">
    <source>
        <dbReference type="RefSeq" id="XP_056842536.1"/>
    </source>
</evidence>
<sequence length="135" mass="15423">MVSLFSKRSRKGSKNPYSDLGLEKFSALLSELDEKRQSIYATRVDSDGLPLVRFAFKSSGECVPIMIKTKKVTKKKDSEDDFKVKIDTKVEEVKEIKNTESVTEQKQSCVLNENLKKISRPYRFLPVTAILVLIF</sequence>
<dbReference type="PANTHER" id="PTHR35275:SF12">
    <property type="entry name" value="ZCF37"/>
    <property type="match status" value="1"/>
</dbReference>
<keyword evidence="1" id="KW-1185">Reference proteome</keyword>
<gene>
    <name evidence="2" type="primary">LOC108857202</name>
</gene>
<dbReference type="Proteomes" id="UP000504610">
    <property type="component" value="Chromosome 5"/>
</dbReference>
<dbReference type="AlphaFoldDB" id="A0A6J0NR66"/>
<proteinExistence type="predicted"/>
<name>A0A6J0NR66_RAPSA</name>
<dbReference type="OrthoDB" id="1932497at2759"/>
<evidence type="ECO:0000313" key="1">
    <source>
        <dbReference type="Proteomes" id="UP000504610"/>
    </source>
</evidence>
<dbReference type="GeneID" id="108857202"/>
<accession>A0A6J0NR66</accession>
<dbReference type="PANTHER" id="PTHR35275">
    <property type="entry name" value="ZCF37"/>
    <property type="match status" value="1"/>
</dbReference>